<dbReference type="EMBL" id="MCRJ01000059">
    <property type="protein sequence ID" value="ODN70185.1"/>
    <property type="molecule type" value="Genomic_DNA"/>
</dbReference>
<name>A0A1E3H221_9HYPH</name>
<dbReference type="InterPro" id="IPR009389">
    <property type="entry name" value="DUF1045"/>
</dbReference>
<dbReference type="InterPro" id="IPR009097">
    <property type="entry name" value="Cyclic_Pdiesterase"/>
</dbReference>
<proteinExistence type="predicted"/>
<accession>A0A1E3H221</accession>
<dbReference type="AlphaFoldDB" id="A0A1E3H221"/>
<dbReference type="Pfam" id="PF06299">
    <property type="entry name" value="DUF1045"/>
    <property type="match status" value="1"/>
</dbReference>
<sequence>MRHAIYVTPARGTALADAGAAWLGRDAFADIARPRPEIPGLAPEEAARLTDDPRRYGFHGTMKAPFTLADGRGEGDLVAALEEFAAARAPFALRLHIALLGGFLALVPQEPEPALERLAADCVRAFEPFRAPPDAATLARRQAAGLSPRQQALLSAWGYPYVLEEFRFHLTLTGRLTPAQADVLLPAARAQFDALIGQPVLIDTLAVFREAAPGEPFQVVSAARLGGG</sequence>
<organism evidence="1 2">
    <name type="scientific">Methylobrevis pamukkalensis</name>
    <dbReference type="NCBI Taxonomy" id="1439726"/>
    <lineage>
        <taxon>Bacteria</taxon>
        <taxon>Pseudomonadati</taxon>
        <taxon>Pseudomonadota</taxon>
        <taxon>Alphaproteobacteria</taxon>
        <taxon>Hyphomicrobiales</taxon>
        <taxon>Pleomorphomonadaceae</taxon>
        <taxon>Methylobrevis</taxon>
    </lineage>
</organism>
<gene>
    <name evidence="1" type="ORF">A6302_02519</name>
</gene>
<dbReference type="PATRIC" id="fig|1439726.3.peg.2648"/>
<dbReference type="SUPFAM" id="SSF55144">
    <property type="entry name" value="LigT-like"/>
    <property type="match status" value="1"/>
</dbReference>
<dbReference type="OrthoDB" id="4954742at2"/>
<keyword evidence="2" id="KW-1185">Reference proteome</keyword>
<comment type="caution">
    <text evidence="1">The sequence shown here is derived from an EMBL/GenBank/DDBJ whole genome shotgun (WGS) entry which is preliminary data.</text>
</comment>
<evidence type="ECO:0008006" key="3">
    <source>
        <dbReference type="Google" id="ProtNLM"/>
    </source>
</evidence>
<dbReference type="NCBIfam" id="TIGR03223">
    <property type="entry name" value="Phn_opern_protn"/>
    <property type="match status" value="1"/>
</dbReference>
<evidence type="ECO:0000313" key="2">
    <source>
        <dbReference type="Proteomes" id="UP000094622"/>
    </source>
</evidence>
<dbReference type="Proteomes" id="UP000094622">
    <property type="component" value="Unassembled WGS sequence"/>
</dbReference>
<dbReference type="RefSeq" id="WP_069307112.1">
    <property type="nucleotide sequence ID" value="NZ_MCRJ01000059.1"/>
</dbReference>
<reference evidence="1 2" key="1">
    <citation type="submission" date="2016-07" db="EMBL/GenBank/DDBJ databases">
        <title>Draft Genome Sequence of Methylobrevis pamukkalensis PK2.</title>
        <authorList>
            <person name="Vasilenko O.V."/>
            <person name="Doronina N.V."/>
            <person name="Shmareva M.N."/>
            <person name="Tarlachkov S.V."/>
            <person name="Mustakhimov I."/>
            <person name="Trotsenko Y.A."/>
        </authorList>
    </citation>
    <scope>NUCLEOTIDE SEQUENCE [LARGE SCALE GENOMIC DNA]</scope>
    <source>
        <strain evidence="1 2">PK2</strain>
    </source>
</reference>
<protein>
    <recommendedName>
        <fullName evidence="3">Phosphonate metabolism protein</fullName>
    </recommendedName>
</protein>
<dbReference type="Gene3D" id="3.90.1140.10">
    <property type="entry name" value="Cyclic phosphodiesterase"/>
    <property type="match status" value="1"/>
</dbReference>
<dbReference type="PIRSF" id="PIRSF033328">
    <property type="entry name" value="Phest_Mll4975"/>
    <property type="match status" value="1"/>
</dbReference>
<evidence type="ECO:0000313" key="1">
    <source>
        <dbReference type="EMBL" id="ODN70185.1"/>
    </source>
</evidence>